<feature type="region of interest" description="Disordered" evidence="1">
    <location>
        <begin position="271"/>
        <end position="290"/>
    </location>
</feature>
<keyword evidence="4" id="KW-1185">Reference proteome</keyword>
<dbReference type="GO" id="GO:0008408">
    <property type="term" value="F:3'-5' exonuclease activity"/>
    <property type="evidence" value="ECO:0007669"/>
    <property type="project" value="TreeGrafter"/>
</dbReference>
<dbReference type="EMBL" id="JMKI01000054">
    <property type="protein sequence ID" value="KEJ91213.1"/>
    <property type="molecule type" value="Genomic_DNA"/>
</dbReference>
<accession>A0A073ILL2</accession>
<dbReference type="PANTHER" id="PTHR30231:SF42">
    <property type="entry name" value="EXONUCLEASE"/>
    <property type="match status" value="1"/>
</dbReference>
<evidence type="ECO:0000256" key="1">
    <source>
        <dbReference type="SAM" id="MobiDB-lite"/>
    </source>
</evidence>
<protein>
    <recommendedName>
        <fullName evidence="2">Exonuclease domain-containing protein</fullName>
    </recommendedName>
</protein>
<dbReference type="GO" id="GO:0003676">
    <property type="term" value="F:nucleic acid binding"/>
    <property type="evidence" value="ECO:0007669"/>
    <property type="project" value="InterPro"/>
</dbReference>
<dbReference type="InterPro" id="IPR036397">
    <property type="entry name" value="RNaseH_sf"/>
</dbReference>
<dbReference type="SMART" id="SM00479">
    <property type="entry name" value="EXOIII"/>
    <property type="match status" value="1"/>
</dbReference>
<dbReference type="InterPro" id="IPR013520">
    <property type="entry name" value="Ribonucl_H"/>
</dbReference>
<feature type="domain" description="Exonuclease" evidence="2">
    <location>
        <begin position="16"/>
        <end position="186"/>
    </location>
</feature>
<dbReference type="AlphaFoldDB" id="A0A073ILL2"/>
<comment type="caution">
    <text evidence="3">The sequence shown here is derived from an EMBL/GenBank/DDBJ whole genome shotgun (WGS) entry which is preliminary data.</text>
</comment>
<reference evidence="3 4" key="1">
    <citation type="submission" date="2014-04" db="EMBL/GenBank/DDBJ databases">
        <title>Draft Genome Sequence of Synergistes jonesii.</title>
        <authorList>
            <person name="Coil D.A."/>
            <person name="Eisen J.A."/>
            <person name="Holland-Moritz H.E."/>
        </authorList>
    </citation>
    <scope>NUCLEOTIDE SEQUENCE [LARGE SCALE GENOMIC DNA]</scope>
    <source>
        <strain evidence="3 4">78-1</strain>
    </source>
</reference>
<evidence type="ECO:0000313" key="3">
    <source>
        <dbReference type="EMBL" id="KEJ91213.1"/>
    </source>
</evidence>
<feature type="compositionally biased region" description="Polar residues" evidence="1">
    <location>
        <begin position="272"/>
        <end position="283"/>
    </location>
</feature>
<evidence type="ECO:0000259" key="2">
    <source>
        <dbReference type="SMART" id="SM00479"/>
    </source>
</evidence>
<dbReference type="Proteomes" id="UP000027665">
    <property type="component" value="Unassembled WGS sequence"/>
</dbReference>
<dbReference type="Gene3D" id="3.30.420.10">
    <property type="entry name" value="Ribonuclease H-like superfamily/Ribonuclease H"/>
    <property type="match status" value="1"/>
</dbReference>
<organism evidence="3 4">
    <name type="scientific">Synergistes jonesii</name>
    <dbReference type="NCBI Taxonomy" id="2754"/>
    <lineage>
        <taxon>Bacteria</taxon>
        <taxon>Thermotogati</taxon>
        <taxon>Synergistota</taxon>
        <taxon>Synergistia</taxon>
        <taxon>Synergistales</taxon>
        <taxon>Synergistaceae</taxon>
        <taxon>Synergistes</taxon>
    </lineage>
</organism>
<sequence length="305" mass="35071">MIITVRKYLPRCDDFTFTAIDFERANNAQSSICQLGLCVVERGRIVRSYEYFVRPPKKAFYFQRNAVQIHGITYEDVRGAPTFDRVWKAIFPDIEGRALVAHSFRDDALTLDAALRCYGIRYEYRSYGHLCTLELAQRADIHDENNKYNLEALCALYGIELLPHHAGSDAQGCAMLAMEMARALSIDSFKELADFSQTPAFPEPQLPDELSCDDLWTLESYITKMKNKKGVRLEDCPKQRDLLRAQKIMEADPTMKLKKESAVSAKELNKWIGSSTAQPTPQRRYSFIRPWRREKSTKKRTFDGG</sequence>
<name>A0A073ILL2_9BACT</name>
<dbReference type="GO" id="GO:0005829">
    <property type="term" value="C:cytosol"/>
    <property type="evidence" value="ECO:0007669"/>
    <property type="project" value="TreeGrafter"/>
</dbReference>
<proteinExistence type="predicted"/>
<dbReference type="OrthoDB" id="9803913at2"/>
<dbReference type="eggNOG" id="COG0847">
    <property type="taxonomic scope" value="Bacteria"/>
</dbReference>
<dbReference type="RefSeq" id="WP_051682909.1">
    <property type="nucleotide sequence ID" value="NZ_JMKI01000054.1"/>
</dbReference>
<dbReference type="Pfam" id="PF00929">
    <property type="entry name" value="RNase_T"/>
    <property type="match status" value="1"/>
</dbReference>
<dbReference type="STRING" id="2754.EH55_11715"/>
<dbReference type="InterPro" id="IPR012337">
    <property type="entry name" value="RNaseH-like_sf"/>
</dbReference>
<gene>
    <name evidence="3" type="ORF">EH55_11715</name>
</gene>
<dbReference type="PANTHER" id="PTHR30231">
    <property type="entry name" value="DNA POLYMERASE III SUBUNIT EPSILON"/>
    <property type="match status" value="1"/>
</dbReference>
<evidence type="ECO:0000313" key="4">
    <source>
        <dbReference type="Proteomes" id="UP000027665"/>
    </source>
</evidence>
<dbReference type="SUPFAM" id="SSF53098">
    <property type="entry name" value="Ribonuclease H-like"/>
    <property type="match status" value="1"/>
</dbReference>
<dbReference type="GeneID" id="90984830"/>